<gene>
    <name evidence="2" type="ORF">EZS27_009357</name>
</gene>
<comment type="caution">
    <text evidence="2">The sequence shown here is derived from an EMBL/GenBank/DDBJ whole genome shotgun (WGS) entry which is preliminary data.</text>
</comment>
<protein>
    <submittedName>
        <fullName evidence="2">Uncharacterized protein</fullName>
    </submittedName>
</protein>
<reference evidence="2" key="1">
    <citation type="submission" date="2019-03" db="EMBL/GenBank/DDBJ databases">
        <title>Single cell metagenomics reveals metabolic interactions within the superorganism composed of flagellate Streblomastix strix and complex community of Bacteroidetes bacteria on its surface.</title>
        <authorList>
            <person name="Treitli S.C."/>
            <person name="Kolisko M."/>
            <person name="Husnik F."/>
            <person name="Keeling P."/>
            <person name="Hampl V."/>
        </authorList>
    </citation>
    <scope>NUCLEOTIDE SEQUENCE</scope>
    <source>
        <strain evidence="2">STM</strain>
    </source>
</reference>
<accession>A0A5J4SA21</accession>
<organism evidence="2">
    <name type="scientific">termite gut metagenome</name>
    <dbReference type="NCBI Taxonomy" id="433724"/>
    <lineage>
        <taxon>unclassified sequences</taxon>
        <taxon>metagenomes</taxon>
        <taxon>organismal metagenomes</taxon>
    </lineage>
</organism>
<sequence>MSAPVKHTCPDIDKLIEKVREVLKLKPDLSSEEIISEINYHLWGFEDKLNELRYSNDELRKWGEGLEDELKESEAKIEALEARIEELEEMITANLIN</sequence>
<proteinExistence type="predicted"/>
<evidence type="ECO:0000313" key="2">
    <source>
        <dbReference type="EMBL" id="KAA6342897.1"/>
    </source>
</evidence>
<name>A0A5J4SA21_9ZZZZ</name>
<dbReference type="AlphaFoldDB" id="A0A5J4SA21"/>
<feature type="coiled-coil region" evidence="1">
    <location>
        <begin position="63"/>
        <end position="97"/>
    </location>
</feature>
<evidence type="ECO:0000256" key="1">
    <source>
        <dbReference type="SAM" id="Coils"/>
    </source>
</evidence>
<keyword evidence="1" id="KW-0175">Coiled coil</keyword>
<dbReference type="EMBL" id="SNRY01000299">
    <property type="protein sequence ID" value="KAA6342897.1"/>
    <property type="molecule type" value="Genomic_DNA"/>
</dbReference>